<dbReference type="PANTHER" id="PTHR11616:SF279">
    <property type="entry name" value="SODIUM-DEPENDENT SEROTONIN TRANSPORTER"/>
    <property type="match status" value="1"/>
</dbReference>
<dbReference type="GO" id="GO:0006865">
    <property type="term" value="P:amino acid transport"/>
    <property type="evidence" value="ECO:0000318"/>
    <property type="project" value="GO_Central"/>
</dbReference>
<feature type="transmembrane region" description="Helical" evidence="9">
    <location>
        <begin position="512"/>
        <end position="530"/>
    </location>
</feature>
<feature type="transmembrane region" description="Helical" evidence="9">
    <location>
        <begin position="178"/>
        <end position="199"/>
    </location>
</feature>
<keyword evidence="8" id="KW-0915">Sodium</keyword>
<feature type="transmembrane region" description="Helical" evidence="9">
    <location>
        <begin position="469"/>
        <end position="492"/>
    </location>
</feature>
<dbReference type="GO" id="GO:0045202">
    <property type="term" value="C:synapse"/>
    <property type="evidence" value="ECO:0000318"/>
    <property type="project" value="GO_Central"/>
</dbReference>
<feature type="transmembrane region" description="Helical" evidence="9">
    <location>
        <begin position="618"/>
        <end position="646"/>
    </location>
</feature>
<dbReference type="EMBL" id="GL732524">
    <property type="protein sequence ID" value="EFX89352.1"/>
    <property type="molecule type" value="Genomic_DNA"/>
</dbReference>
<sequence length="748" mass="83247">MGKIKQPAEVADTISSEVQVTSLSFSLESGDVNVGFEGNVDPIKDRIPRDSHVTQQRMSSVIEPFEVASLPLGLAEDGDSISRSPLSLRQRSEAERVFLSSHRPMTNLRPSSVAAISNAPEFSSSNDLTPLSVITFKEEKSQRNIWLDNAGLMAMSLALCNIWRLPTFIYFNYSGEAFIAYIILMVFVGLPLFVLELSIGQFGQTGVIKLWRAVPFFKGIGVGQLIAGLYQASYIPTLITWAFQSGILGFGGWNGCESSSQNLTACLCQEPGSTDCSLYGVISEEEFCFTSDVLYKYNGHINYKMLPMLAAVLILVALCISFGAKVMKIILTLSGVICAILLSVALALALSHPNNSQRNSNNTAQIGINLLAPTEPWGFGRGEVWYGAMVQVIFSLAIGFGTLPSLSSSTYFSRNTIRDGILIWLINILFAVLSVITTFAWIGISGLHAKDVVQPNAFIYFIYYNISNSLWAGLAFGLIFLSGLNSMLPLMYAIIQNLYENFPILEQRYQKLTYCLLFIAVWLINIPGLIPAGNEVVTMWDHYAAGGTVLTCLIIHLIGWLWVYGGKNLKRDFEFMINRSINSFWNVSWSYVTIIVLVIAELWGFLGVPLDGTTDCLYPIWMVATGWSFYLLALAVACAVAIKTVVHETEYELIKKLTNSMKADRHWGPIDPLLHFHWKRSIESPSGPVPYSMDTISRRLKVEDEQKIETDISLFDQNSMPKSHRGSITMVRLPHYERHYDENGLTIE</sequence>
<dbReference type="PRINTS" id="PR00176">
    <property type="entry name" value="NANEUSMPORT"/>
</dbReference>
<feature type="transmembrane region" description="Helical" evidence="9">
    <location>
        <begin position="145"/>
        <end position="166"/>
    </location>
</feature>
<dbReference type="GO" id="GO:0051610">
    <property type="term" value="P:serotonin uptake"/>
    <property type="evidence" value="ECO:0000318"/>
    <property type="project" value="GO_Central"/>
</dbReference>
<evidence type="ECO:0000256" key="8">
    <source>
        <dbReference type="PIRSR" id="PIRSR600175-1"/>
    </source>
</evidence>
<keyword evidence="8" id="KW-0479">Metal-binding</keyword>
<protein>
    <recommendedName>
        <fullName evidence="12">Transporter</fullName>
    </recommendedName>
</protein>
<keyword evidence="7 9" id="KW-0472">Membrane</keyword>
<dbReference type="GO" id="GO:0051378">
    <property type="term" value="F:serotonin binding"/>
    <property type="evidence" value="ECO:0000318"/>
    <property type="project" value="GO_Central"/>
</dbReference>
<gene>
    <name evidence="10" type="ORF">DAPPUDRAFT_310380</name>
</gene>
<feature type="binding site" evidence="8">
    <location>
        <position position="486"/>
    </location>
    <ligand>
        <name>Na(+)</name>
        <dbReference type="ChEBI" id="CHEBI:29101"/>
        <label>1</label>
    </ligand>
</feature>
<feature type="transmembrane region" description="Helical" evidence="9">
    <location>
        <begin position="305"/>
        <end position="322"/>
    </location>
</feature>
<dbReference type="GO" id="GO:0046872">
    <property type="term" value="F:metal ion binding"/>
    <property type="evidence" value="ECO:0007669"/>
    <property type="project" value="UniProtKB-KW"/>
</dbReference>
<reference evidence="10 11" key="1">
    <citation type="journal article" date="2011" name="Science">
        <title>The ecoresponsive genome of Daphnia pulex.</title>
        <authorList>
            <person name="Colbourne J.K."/>
            <person name="Pfrender M.E."/>
            <person name="Gilbert D."/>
            <person name="Thomas W.K."/>
            <person name="Tucker A."/>
            <person name="Oakley T.H."/>
            <person name="Tokishita S."/>
            <person name="Aerts A."/>
            <person name="Arnold G.J."/>
            <person name="Basu M.K."/>
            <person name="Bauer D.J."/>
            <person name="Caceres C.E."/>
            <person name="Carmel L."/>
            <person name="Casola C."/>
            <person name="Choi J.H."/>
            <person name="Detter J.C."/>
            <person name="Dong Q."/>
            <person name="Dusheyko S."/>
            <person name="Eads B.D."/>
            <person name="Frohlich T."/>
            <person name="Geiler-Samerotte K.A."/>
            <person name="Gerlach D."/>
            <person name="Hatcher P."/>
            <person name="Jogdeo S."/>
            <person name="Krijgsveld J."/>
            <person name="Kriventseva E.V."/>
            <person name="Kultz D."/>
            <person name="Laforsch C."/>
            <person name="Lindquist E."/>
            <person name="Lopez J."/>
            <person name="Manak J.R."/>
            <person name="Muller J."/>
            <person name="Pangilinan J."/>
            <person name="Patwardhan R.P."/>
            <person name="Pitluck S."/>
            <person name="Pritham E.J."/>
            <person name="Rechtsteiner A."/>
            <person name="Rho M."/>
            <person name="Rogozin I.B."/>
            <person name="Sakarya O."/>
            <person name="Salamov A."/>
            <person name="Schaack S."/>
            <person name="Shapiro H."/>
            <person name="Shiga Y."/>
            <person name="Skalitzky C."/>
            <person name="Smith Z."/>
            <person name="Souvorov A."/>
            <person name="Sung W."/>
            <person name="Tang Z."/>
            <person name="Tsuchiya D."/>
            <person name="Tu H."/>
            <person name="Vos H."/>
            <person name="Wang M."/>
            <person name="Wolf Y.I."/>
            <person name="Yamagata H."/>
            <person name="Yamada T."/>
            <person name="Ye Y."/>
            <person name="Shaw J.R."/>
            <person name="Andrews J."/>
            <person name="Crease T.J."/>
            <person name="Tang H."/>
            <person name="Lucas S.M."/>
            <person name="Robertson H.M."/>
            <person name="Bork P."/>
            <person name="Koonin E.V."/>
            <person name="Zdobnov E.M."/>
            <person name="Grigoriev I.V."/>
            <person name="Lynch M."/>
            <person name="Boore J.L."/>
        </authorList>
    </citation>
    <scope>NUCLEOTIDE SEQUENCE [LARGE SCALE GENOMIC DNA]</scope>
</reference>
<feature type="transmembrane region" description="Helical" evidence="9">
    <location>
        <begin position="384"/>
        <end position="403"/>
    </location>
</feature>
<dbReference type="HOGENOM" id="CLU_371842_0_0_1"/>
<feature type="binding site" evidence="8">
    <location>
        <position position="427"/>
    </location>
    <ligand>
        <name>Na(+)</name>
        <dbReference type="ChEBI" id="CHEBI:29101"/>
        <label>1</label>
    </ligand>
</feature>
<dbReference type="GO" id="GO:0043005">
    <property type="term" value="C:neuron projection"/>
    <property type="evidence" value="ECO:0000318"/>
    <property type="project" value="GO_Central"/>
</dbReference>
<dbReference type="InterPro" id="IPR037272">
    <property type="entry name" value="SNS_sf"/>
</dbReference>
<name>E9FTF7_DAPPU</name>
<evidence type="ECO:0000256" key="1">
    <source>
        <dbReference type="ARBA" id="ARBA00004141"/>
    </source>
</evidence>
<feature type="transmembrane region" description="Helical" evidence="9">
    <location>
        <begin position="542"/>
        <end position="563"/>
    </location>
</feature>
<dbReference type="GO" id="GO:0035725">
    <property type="term" value="P:sodium ion transmembrane transport"/>
    <property type="evidence" value="ECO:0000318"/>
    <property type="project" value="GO_Central"/>
</dbReference>
<feature type="transmembrane region" description="Helical" evidence="9">
    <location>
        <begin position="424"/>
        <end position="449"/>
    </location>
</feature>
<keyword evidence="6 9" id="KW-1133">Transmembrane helix</keyword>
<dbReference type="PANTHER" id="PTHR11616">
    <property type="entry name" value="SODIUM/CHLORIDE DEPENDENT TRANSPORTER"/>
    <property type="match status" value="1"/>
</dbReference>
<dbReference type="PhylomeDB" id="E9FTF7"/>
<dbReference type="GO" id="GO:0098793">
    <property type="term" value="C:presynapse"/>
    <property type="evidence" value="ECO:0007669"/>
    <property type="project" value="GOC"/>
</dbReference>
<evidence type="ECO:0000256" key="5">
    <source>
        <dbReference type="ARBA" id="ARBA00022847"/>
    </source>
</evidence>
<keyword evidence="3" id="KW-0813">Transport</keyword>
<evidence type="ECO:0000313" key="10">
    <source>
        <dbReference type="EMBL" id="EFX89352.1"/>
    </source>
</evidence>
<evidence type="ECO:0000256" key="2">
    <source>
        <dbReference type="ARBA" id="ARBA00006459"/>
    </source>
</evidence>
<feature type="binding site" evidence="8">
    <location>
        <position position="161"/>
    </location>
    <ligand>
        <name>Na(+)</name>
        <dbReference type="ChEBI" id="CHEBI:29101"/>
        <label>1</label>
    </ligand>
</feature>
<feature type="binding site" evidence="8">
    <location>
        <position position="395"/>
    </location>
    <ligand>
        <name>Na(+)</name>
        <dbReference type="ChEBI" id="CHEBI:29101"/>
        <label>1</label>
    </ligand>
</feature>
<evidence type="ECO:0000256" key="7">
    <source>
        <dbReference type="ARBA" id="ARBA00023136"/>
    </source>
</evidence>
<dbReference type="OMA" id="KQYKICP"/>
<dbReference type="Pfam" id="PF00209">
    <property type="entry name" value="SNF"/>
    <property type="match status" value="1"/>
</dbReference>
<dbReference type="InParanoid" id="E9FTF7"/>
<evidence type="ECO:0000256" key="9">
    <source>
        <dbReference type="SAM" id="Phobius"/>
    </source>
</evidence>
<evidence type="ECO:0000313" key="11">
    <source>
        <dbReference type="Proteomes" id="UP000000305"/>
    </source>
</evidence>
<feature type="transmembrane region" description="Helical" evidence="9">
    <location>
        <begin position="584"/>
        <end position="606"/>
    </location>
</feature>
<feature type="transmembrane region" description="Helical" evidence="9">
    <location>
        <begin position="220"/>
        <end position="243"/>
    </location>
</feature>
<organism evidence="10 11">
    <name type="scientific">Daphnia pulex</name>
    <name type="common">Water flea</name>
    <dbReference type="NCBI Taxonomy" id="6669"/>
    <lineage>
        <taxon>Eukaryota</taxon>
        <taxon>Metazoa</taxon>
        <taxon>Ecdysozoa</taxon>
        <taxon>Arthropoda</taxon>
        <taxon>Crustacea</taxon>
        <taxon>Branchiopoda</taxon>
        <taxon>Diplostraca</taxon>
        <taxon>Cladocera</taxon>
        <taxon>Anomopoda</taxon>
        <taxon>Daphniidae</taxon>
        <taxon>Daphnia</taxon>
    </lineage>
</organism>
<dbReference type="GO" id="GO:0005886">
    <property type="term" value="C:plasma membrane"/>
    <property type="evidence" value="ECO:0000318"/>
    <property type="project" value="GO_Central"/>
</dbReference>
<keyword evidence="11" id="KW-1185">Reference proteome</keyword>
<dbReference type="STRING" id="6669.E9FTF7"/>
<dbReference type="InterPro" id="IPR000175">
    <property type="entry name" value="Na/ntran_symport"/>
</dbReference>
<dbReference type="AlphaFoldDB" id="E9FTF7"/>
<keyword evidence="5" id="KW-0769">Symport</keyword>
<evidence type="ECO:0000256" key="6">
    <source>
        <dbReference type="ARBA" id="ARBA00022989"/>
    </source>
</evidence>
<keyword evidence="4 9" id="KW-0812">Transmembrane</keyword>
<dbReference type="Proteomes" id="UP000000305">
    <property type="component" value="Unassembled WGS sequence"/>
</dbReference>
<comment type="subcellular location">
    <subcellularLocation>
        <location evidence="1">Membrane</location>
        <topology evidence="1">Multi-pass membrane protein</topology>
    </subcellularLocation>
</comment>
<dbReference type="KEGG" id="dpx:DAPPUDRAFT_310380"/>
<evidence type="ECO:0000256" key="3">
    <source>
        <dbReference type="ARBA" id="ARBA00022448"/>
    </source>
</evidence>
<dbReference type="SUPFAM" id="SSF161070">
    <property type="entry name" value="SNF-like"/>
    <property type="match status" value="1"/>
</dbReference>
<dbReference type="PROSITE" id="PS50267">
    <property type="entry name" value="NA_NEUROTRAN_SYMP_3"/>
    <property type="match status" value="1"/>
</dbReference>
<comment type="similarity">
    <text evidence="2">Belongs to the sodium:neurotransmitter symporter (SNF) (TC 2.A.22) family.</text>
</comment>
<feature type="transmembrane region" description="Helical" evidence="9">
    <location>
        <begin position="329"/>
        <end position="350"/>
    </location>
</feature>
<dbReference type="eggNOG" id="KOG3659">
    <property type="taxonomic scope" value="Eukaryota"/>
</dbReference>
<dbReference type="OrthoDB" id="6581954at2759"/>
<accession>E9FTF7</accession>
<proteinExistence type="inferred from homology"/>
<evidence type="ECO:0008006" key="12">
    <source>
        <dbReference type="Google" id="ProtNLM"/>
    </source>
</evidence>
<dbReference type="GO" id="GO:0005335">
    <property type="term" value="F:serotonin:sodium:chloride symporter activity"/>
    <property type="evidence" value="ECO:0000318"/>
    <property type="project" value="GO_Central"/>
</dbReference>
<evidence type="ECO:0000256" key="4">
    <source>
        <dbReference type="ARBA" id="ARBA00022692"/>
    </source>
</evidence>